<keyword evidence="1" id="KW-0812">Transmembrane</keyword>
<sequence>MYEIKEVLEKLNDTNHRIGKLETAMAVIEERTKKLDNLPAKSEMQKLIYEALKNKPDENKVKVLIDEAFSSNKIATETIVENQIIKSRNIIIIWTIGIIIAATGIIIKFV</sequence>
<evidence type="ECO:0000313" key="2">
    <source>
        <dbReference type="EMBL" id="OAT73700.1"/>
    </source>
</evidence>
<evidence type="ECO:0000256" key="1">
    <source>
        <dbReference type="SAM" id="Phobius"/>
    </source>
</evidence>
<dbReference type="EMBL" id="LXMA01000010">
    <property type="protein sequence ID" value="OAT73700.1"/>
    <property type="molecule type" value="Genomic_DNA"/>
</dbReference>
<organism evidence="2 3">
    <name type="scientific">Parageobacillus thermoglucosidasius</name>
    <name type="common">Geobacillus thermoglucosidasius</name>
    <dbReference type="NCBI Taxonomy" id="1426"/>
    <lineage>
        <taxon>Bacteria</taxon>
        <taxon>Bacillati</taxon>
        <taxon>Bacillota</taxon>
        <taxon>Bacilli</taxon>
        <taxon>Bacillales</taxon>
        <taxon>Anoxybacillaceae</taxon>
        <taxon>Parageobacillus</taxon>
    </lineage>
</organism>
<feature type="transmembrane region" description="Helical" evidence="1">
    <location>
        <begin position="90"/>
        <end position="109"/>
    </location>
</feature>
<proteinExistence type="predicted"/>
<comment type="caution">
    <text evidence="2">The sequence shown here is derived from an EMBL/GenBank/DDBJ whole genome shotgun (WGS) entry which is preliminary data.</text>
</comment>
<keyword evidence="1" id="KW-1133">Transmembrane helix</keyword>
<reference evidence="3" key="1">
    <citation type="submission" date="2016-05" db="EMBL/GenBank/DDBJ databases">
        <authorList>
            <person name="Wang W."/>
            <person name="Zhu L."/>
        </authorList>
    </citation>
    <scope>NUCLEOTIDE SEQUENCE [LARGE SCALE GENOMIC DNA]</scope>
    <source>
        <strain evidence="3">W-2</strain>
    </source>
</reference>
<protein>
    <submittedName>
        <fullName evidence="2">Uncharacterized protein</fullName>
    </submittedName>
</protein>
<dbReference type="RefSeq" id="WP_064550752.1">
    <property type="nucleotide sequence ID" value="NZ_LXMA01000010.1"/>
</dbReference>
<keyword evidence="1" id="KW-0472">Membrane</keyword>
<name>A0A1B7KUC9_PARTM</name>
<evidence type="ECO:0000313" key="3">
    <source>
        <dbReference type="Proteomes" id="UP000078290"/>
    </source>
</evidence>
<gene>
    <name evidence="2" type="ORF">A7K69_18415</name>
</gene>
<accession>A0A1B7KUC9</accession>
<dbReference type="Proteomes" id="UP000078290">
    <property type="component" value="Unassembled WGS sequence"/>
</dbReference>
<dbReference type="AlphaFoldDB" id="A0A1B7KUC9"/>